<accession>A0A1Q2H2J7</accession>
<evidence type="ECO:0000313" key="2">
    <source>
        <dbReference type="EMBL" id="AQQ01563.1"/>
    </source>
</evidence>
<dbReference type="Proteomes" id="UP000188243">
    <property type="component" value="Chromosome"/>
</dbReference>
<keyword evidence="1" id="KW-0812">Transmembrane</keyword>
<evidence type="ECO:0000313" key="3">
    <source>
        <dbReference type="Proteomes" id="UP000188243"/>
    </source>
</evidence>
<feature type="transmembrane region" description="Helical" evidence="1">
    <location>
        <begin position="65"/>
        <end position="86"/>
    </location>
</feature>
<sequence length="103" mass="11952">MASDLLFMCFVVGWLLLTLSIFLTLFSRFKHTKFKQHLFRFLNVVLLLQTAVGVIYLMNTSDNSVIGYWSILASQVICNLLCYMSVKRRIAKIKPSLDYFSMD</sequence>
<name>A0A1Q2H2J7_9GAMM</name>
<protein>
    <submittedName>
        <fullName evidence="2">Uncharacterized protein</fullName>
    </submittedName>
</protein>
<evidence type="ECO:0000256" key="1">
    <source>
        <dbReference type="SAM" id="Phobius"/>
    </source>
</evidence>
<reference evidence="2 3" key="1">
    <citation type="submission" date="2017-02" db="EMBL/GenBank/DDBJ databases">
        <title>Complete genome sequence of the cold-active Pseudoalteromonas aliena strain EH1 isolated from Arctic seawater.</title>
        <authorList>
            <person name="Kim E."/>
            <person name="Heo E."/>
            <person name="Kim H."/>
            <person name="Kim D."/>
        </authorList>
    </citation>
    <scope>NUCLEOTIDE SEQUENCE [LARGE SCALE GENOMIC DNA]</scope>
    <source>
        <strain evidence="2 3">EH1</strain>
    </source>
</reference>
<dbReference type="EMBL" id="CP019628">
    <property type="protein sequence ID" value="AQQ01563.1"/>
    <property type="molecule type" value="Genomic_DNA"/>
</dbReference>
<keyword evidence="1" id="KW-0472">Membrane</keyword>
<feature type="transmembrane region" description="Helical" evidence="1">
    <location>
        <begin position="6"/>
        <end position="26"/>
    </location>
</feature>
<feature type="transmembrane region" description="Helical" evidence="1">
    <location>
        <begin position="38"/>
        <end position="59"/>
    </location>
</feature>
<proteinExistence type="predicted"/>
<dbReference type="KEGG" id="paln:B0W48_18325"/>
<organism evidence="2 3">
    <name type="scientific">Pseudoalteromonas aliena</name>
    <dbReference type="NCBI Taxonomy" id="247523"/>
    <lineage>
        <taxon>Bacteria</taxon>
        <taxon>Pseudomonadati</taxon>
        <taxon>Pseudomonadota</taxon>
        <taxon>Gammaproteobacteria</taxon>
        <taxon>Alteromonadales</taxon>
        <taxon>Pseudoalteromonadaceae</taxon>
        <taxon>Pseudoalteromonas</taxon>
    </lineage>
</organism>
<dbReference type="RefSeq" id="WP_077538198.1">
    <property type="nucleotide sequence ID" value="NZ_CANLYY010000024.1"/>
</dbReference>
<gene>
    <name evidence="2" type="ORF">B0W48_18325</name>
</gene>
<keyword evidence="1" id="KW-1133">Transmembrane helix</keyword>
<dbReference type="AlphaFoldDB" id="A0A1Q2H2J7"/>